<organism evidence="3 4">
    <name type="scientific">Sulfurovum xiamenensis</name>
    <dbReference type="NCBI Taxonomy" id="3019066"/>
    <lineage>
        <taxon>Bacteria</taxon>
        <taxon>Pseudomonadati</taxon>
        <taxon>Campylobacterota</taxon>
        <taxon>Epsilonproteobacteria</taxon>
        <taxon>Campylobacterales</taxon>
        <taxon>Sulfurovaceae</taxon>
        <taxon>Sulfurovum</taxon>
    </lineage>
</organism>
<dbReference type="CDD" id="cd11616">
    <property type="entry name" value="SAF_DH_OX_like"/>
    <property type="match status" value="1"/>
</dbReference>
<keyword evidence="4" id="KW-1185">Reference proteome</keyword>
<name>A0ABT7QNI2_9BACT</name>
<dbReference type="SUPFAM" id="SSF51735">
    <property type="entry name" value="NAD(P)-binding Rossmann-fold domains"/>
    <property type="match status" value="1"/>
</dbReference>
<dbReference type="Gene3D" id="3.40.50.720">
    <property type="entry name" value="NAD(P)-binding Rossmann-like Domain"/>
    <property type="match status" value="1"/>
</dbReference>
<proteinExistence type="predicted"/>
<reference evidence="3" key="1">
    <citation type="submission" date="2023-01" db="EMBL/GenBank/DDBJ databases">
        <title>Sulfurovum sp. XTW-4 genome assembly.</title>
        <authorList>
            <person name="Wang J."/>
        </authorList>
    </citation>
    <scope>NUCLEOTIDE SEQUENCE</scope>
    <source>
        <strain evidence="3">XTW-4</strain>
    </source>
</reference>
<feature type="domain" description="Aspartate/homoserine dehydrogenase NAD-binding" evidence="1">
    <location>
        <begin position="8"/>
        <end position="92"/>
    </location>
</feature>
<dbReference type="InterPro" id="IPR005106">
    <property type="entry name" value="Asp/hSer_DH_NAD-bd"/>
</dbReference>
<feature type="domain" description="Oxidoreductase DRL-like catalytic" evidence="2">
    <location>
        <begin position="113"/>
        <end position="272"/>
    </location>
</feature>
<dbReference type="Pfam" id="PF03447">
    <property type="entry name" value="NAD_binding_3"/>
    <property type="match status" value="1"/>
</dbReference>
<evidence type="ECO:0000259" key="2">
    <source>
        <dbReference type="Pfam" id="PF21135"/>
    </source>
</evidence>
<protein>
    <recommendedName>
        <fullName evidence="5">NAD(P)-dependent oxidoreductase</fullName>
    </recommendedName>
</protein>
<evidence type="ECO:0000259" key="1">
    <source>
        <dbReference type="Pfam" id="PF03447"/>
    </source>
</evidence>
<evidence type="ECO:0000313" key="4">
    <source>
        <dbReference type="Proteomes" id="UP001169066"/>
    </source>
</evidence>
<sequence>MSKISVIGTGFIARGLINLLHENPKHELIKILTRTKINERVDVPYSDLLTNSLDELIEKSDLIVECTGDPIYACESIDKIMKAGIPVVTMNAEFQVTVGSFFADKGLISEAEGDQPGVLAMLHEEAISMGFKPLVYGNMKGYLNLHPKLEDMEFWADKQNYSIDMTTSFTDGTKVQIEQTLVANGLNLGIAQQGLIGLEDDDTWHGGTMLAQKAKELGYPISDYLLSPKLRPGVFIVAEHTVNQAEGLRNYKMGDGPFYTLDRPYHLCYFEIIKTIDRLLEGRGVLLNNGTHPSISTVTIAKRDLKPGETIKKGIGSFEVRGEAAEIKKHPGHVPIGLMYDVTVRKPVVEGQILTFDDVEIPDSLALEAWKTIEKRVFEG</sequence>
<dbReference type="PANTHER" id="PTHR37850:SF1">
    <property type="entry name" value="SAF DOMAIN PROTEIN"/>
    <property type="match status" value="1"/>
</dbReference>
<comment type="caution">
    <text evidence="3">The sequence shown here is derived from an EMBL/GenBank/DDBJ whole genome shotgun (WGS) entry which is preliminary data.</text>
</comment>
<dbReference type="EMBL" id="JAQIBC010000001">
    <property type="protein sequence ID" value="MDM5262588.1"/>
    <property type="molecule type" value="Genomic_DNA"/>
</dbReference>
<dbReference type="Pfam" id="PF21135">
    <property type="entry name" value="DRL_cat"/>
    <property type="match status" value="1"/>
</dbReference>
<gene>
    <name evidence="3" type="ORF">PF327_00025</name>
</gene>
<dbReference type="PANTHER" id="PTHR37850">
    <property type="entry name" value="STRU PROTEIN"/>
    <property type="match status" value="1"/>
</dbReference>
<dbReference type="InterPro" id="IPR048423">
    <property type="entry name" value="DRL_cat"/>
</dbReference>
<evidence type="ECO:0008006" key="5">
    <source>
        <dbReference type="Google" id="ProtNLM"/>
    </source>
</evidence>
<evidence type="ECO:0000313" key="3">
    <source>
        <dbReference type="EMBL" id="MDM5262588.1"/>
    </source>
</evidence>
<dbReference type="RefSeq" id="WP_289400757.1">
    <property type="nucleotide sequence ID" value="NZ_JAQIBC010000001.1"/>
</dbReference>
<accession>A0ABT7QNI2</accession>
<dbReference type="Proteomes" id="UP001169066">
    <property type="component" value="Unassembled WGS sequence"/>
</dbReference>
<dbReference type="InterPro" id="IPR036291">
    <property type="entry name" value="NAD(P)-bd_dom_sf"/>
</dbReference>